<dbReference type="Proteomes" id="UP000250235">
    <property type="component" value="Unassembled WGS sequence"/>
</dbReference>
<protein>
    <submittedName>
        <fullName evidence="1">Palladin-like</fullName>
    </submittedName>
</protein>
<dbReference type="AlphaFoldDB" id="A0A2Z7D2K3"/>
<evidence type="ECO:0000313" key="1">
    <source>
        <dbReference type="EMBL" id="KZV52549.1"/>
    </source>
</evidence>
<accession>A0A2Z7D2K3</accession>
<keyword evidence="2" id="KW-1185">Reference proteome</keyword>
<evidence type="ECO:0000313" key="2">
    <source>
        <dbReference type="Proteomes" id="UP000250235"/>
    </source>
</evidence>
<name>A0A2Z7D2K3_9LAMI</name>
<proteinExistence type="predicted"/>
<sequence length="82" mass="9234">MQMLFMWKETTAQWNLQHNMWPRFALMCLKKLSGFVLVLRTILESIGTEFSDQELAWVIAECYHGFSAGRGVDPAGGAPGRG</sequence>
<organism evidence="1 2">
    <name type="scientific">Dorcoceras hygrometricum</name>
    <dbReference type="NCBI Taxonomy" id="472368"/>
    <lineage>
        <taxon>Eukaryota</taxon>
        <taxon>Viridiplantae</taxon>
        <taxon>Streptophyta</taxon>
        <taxon>Embryophyta</taxon>
        <taxon>Tracheophyta</taxon>
        <taxon>Spermatophyta</taxon>
        <taxon>Magnoliopsida</taxon>
        <taxon>eudicotyledons</taxon>
        <taxon>Gunneridae</taxon>
        <taxon>Pentapetalae</taxon>
        <taxon>asterids</taxon>
        <taxon>lamiids</taxon>
        <taxon>Lamiales</taxon>
        <taxon>Gesneriaceae</taxon>
        <taxon>Didymocarpoideae</taxon>
        <taxon>Trichosporeae</taxon>
        <taxon>Loxocarpinae</taxon>
        <taxon>Dorcoceras</taxon>
    </lineage>
</organism>
<reference evidence="1 2" key="1">
    <citation type="journal article" date="2015" name="Proc. Natl. Acad. Sci. U.S.A.">
        <title>The resurrection genome of Boea hygrometrica: A blueprint for survival of dehydration.</title>
        <authorList>
            <person name="Xiao L."/>
            <person name="Yang G."/>
            <person name="Zhang L."/>
            <person name="Yang X."/>
            <person name="Zhao S."/>
            <person name="Ji Z."/>
            <person name="Zhou Q."/>
            <person name="Hu M."/>
            <person name="Wang Y."/>
            <person name="Chen M."/>
            <person name="Xu Y."/>
            <person name="Jin H."/>
            <person name="Xiao X."/>
            <person name="Hu G."/>
            <person name="Bao F."/>
            <person name="Hu Y."/>
            <person name="Wan P."/>
            <person name="Li L."/>
            <person name="Deng X."/>
            <person name="Kuang T."/>
            <person name="Xiang C."/>
            <person name="Zhu J.K."/>
            <person name="Oliver M.J."/>
            <person name="He Y."/>
        </authorList>
    </citation>
    <scope>NUCLEOTIDE SEQUENCE [LARGE SCALE GENOMIC DNA]</scope>
    <source>
        <strain evidence="2">cv. XS01</strain>
    </source>
</reference>
<dbReference type="EMBL" id="KQ991041">
    <property type="protein sequence ID" value="KZV52549.1"/>
    <property type="molecule type" value="Genomic_DNA"/>
</dbReference>
<gene>
    <name evidence="1" type="ORF">F511_32092</name>
</gene>